<dbReference type="InterPro" id="IPR056599">
    <property type="entry name" value="AAA_lid_fung"/>
</dbReference>
<feature type="region of interest" description="Disordered" evidence="1">
    <location>
        <begin position="158"/>
        <end position="186"/>
    </location>
</feature>
<evidence type="ECO:0000259" key="3">
    <source>
        <dbReference type="Pfam" id="PF22942"/>
    </source>
</evidence>
<feature type="compositionally biased region" description="Basic residues" evidence="1">
    <location>
        <begin position="775"/>
        <end position="784"/>
    </location>
</feature>
<dbReference type="STRING" id="5466.A0A4R8RF66"/>
<proteinExistence type="predicted"/>
<dbReference type="PANTHER" id="PTHR46411">
    <property type="entry name" value="FAMILY ATPASE, PUTATIVE-RELATED"/>
    <property type="match status" value="1"/>
</dbReference>
<sequence length="815" mass="91000">MADDAVPDAAQDVISATFERPVEVESRAGEINHYSTPDTSVTDLENDSTKPSQGVSEEASDPITSTEPVPTAGSVTEDDPAVDDAVPNEVTGEDEEPRAPSPSLSSSSTSTTRPSDQYRRYQNTMKEWGADDPGESVVTGLVDYIRTVEERLSTIENTLRKDGTVEDKEDDSDATSSTGSEPDLPEAIEIKPGIKFMEAKSSDFYNNGVIFDNVGAHSGFSSVLDDAHMLRVLAVVEFVDRYLGAQVALYEELKSGEVHEVAFENLWMMFDAGSTIYCPFRSGTESFVVYDDFVLGQSPRPSPPGPDHVVETVSSRARYSPQAYRVLATRGGVPLKMSLKPGGSMEEDEENDLLRKLEALWRGKSGSHRKDATQSALTRHGGNDVMRSNRNIMSKLIIACFNIEFDGDRYGSQRELFQIKPYDGLKDVRTLEVFPKTRDEEALKEFKSQLEENGLMILFPGIVPGYALRNRKWECVAAYTKRPLYPITCGDIGHSPEIVEQNLEKHFKLAHRWACVLLLDEADVFLAKRTKTDVKRNGLVSVFLRILEYYPGILFLTTNRVGAIDDAFRSRLHLTLYYPKLKKKQTTKIWTNNINKMHDINEHRMKRGQPPIEYDENKIIKWAKSNQDELQWNGRQIRNAFQTAIALAEFQAQPRKSRKASGGSSSTPKAPKPPVLDQNIFTKIANASIQFTEYLHETHGQDEDAMASRDQVRSSSYKKGKHKIKTVVESSESSSDSDDSSGSSHHSDSSDSESDTESDSSARSETSESEAKADMKKKKAKSSKKTKEKDEKKGRKEKKGSEKTEKTKKKKKSEA</sequence>
<dbReference type="GO" id="GO:0005524">
    <property type="term" value="F:ATP binding"/>
    <property type="evidence" value="ECO:0007669"/>
    <property type="project" value="InterPro"/>
</dbReference>
<dbReference type="PANTHER" id="PTHR46411:SF2">
    <property type="entry name" value="AAA+ ATPASE DOMAIN-CONTAINING PROTEIN"/>
    <property type="match status" value="1"/>
</dbReference>
<evidence type="ECO:0000259" key="2">
    <source>
        <dbReference type="Pfam" id="PF00004"/>
    </source>
</evidence>
<feature type="compositionally biased region" description="Basic residues" evidence="1">
    <location>
        <begin position="716"/>
        <end position="725"/>
    </location>
</feature>
<evidence type="ECO:0000259" key="4">
    <source>
        <dbReference type="Pfam" id="PF23232"/>
    </source>
</evidence>
<dbReference type="Pfam" id="PF22942">
    <property type="entry name" value="DUF7025"/>
    <property type="match status" value="1"/>
</dbReference>
<feature type="compositionally biased region" description="Low complexity" evidence="1">
    <location>
        <begin position="729"/>
        <end position="744"/>
    </location>
</feature>
<dbReference type="AlphaFoldDB" id="A0A4R8RF66"/>
<feature type="compositionally biased region" description="Polar residues" evidence="1">
    <location>
        <begin position="33"/>
        <end position="55"/>
    </location>
</feature>
<feature type="domain" description="AAA+ ATPase lid" evidence="4">
    <location>
        <begin position="581"/>
        <end position="702"/>
    </location>
</feature>
<dbReference type="Proteomes" id="UP000295703">
    <property type="component" value="Unassembled WGS sequence"/>
</dbReference>
<accession>A0A4R8RF66</accession>
<feature type="domain" description="ATPase AAA-type core" evidence="2">
    <location>
        <begin position="475"/>
        <end position="577"/>
    </location>
</feature>
<keyword evidence="6" id="KW-1185">Reference proteome</keyword>
<evidence type="ECO:0000256" key="1">
    <source>
        <dbReference type="SAM" id="MobiDB-lite"/>
    </source>
</evidence>
<feature type="domain" description="DUF7025" evidence="3">
    <location>
        <begin position="254"/>
        <end position="435"/>
    </location>
</feature>
<evidence type="ECO:0000313" key="6">
    <source>
        <dbReference type="Proteomes" id="UP000295703"/>
    </source>
</evidence>
<protein>
    <submittedName>
        <fullName evidence="5">Uncharacterized protein</fullName>
    </submittedName>
</protein>
<comment type="caution">
    <text evidence="5">The sequence shown here is derived from an EMBL/GenBank/DDBJ whole genome shotgun (WGS) entry which is preliminary data.</text>
</comment>
<dbReference type="GO" id="GO:0016887">
    <property type="term" value="F:ATP hydrolysis activity"/>
    <property type="evidence" value="ECO:0007669"/>
    <property type="project" value="InterPro"/>
</dbReference>
<dbReference type="InterPro" id="IPR027417">
    <property type="entry name" value="P-loop_NTPase"/>
</dbReference>
<dbReference type="InterPro" id="IPR003959">
    <property type="entry name" value="ATPase_AAA_core"/>
</dbReference>
<name>A0A4R8RF66_COLTR</name>
<feature type="compositionally biased region" description="Basic and acidic residues" evidence="1">
    <location>
        <begin position="700"/>
        <end position="712"/>
    </location>
</feature>
<organism evidence="5 6">
    <name type="scientific">Colletotrichum trifolii</name>
    <dbReference type="NCBI Taxonomy" id="5466"/>
    <lineage>
        <taxon>Eukaryota</taxon>
        <taxon>Fungi</taxon>
        <taxon>Dikarya</taxon>
        <taxon>Ascomycota</taxon>
        <taxon>Pezizomycotina</taxon>
        <taxon>Sordariomycetes</taxon>
        <taxon>Hypocreomycetidae</taxon>
        <taxon>Glomerellales</taxon>
        <taxon>Glomerellaceae</taxon>
        <taxon>Colletotrichum</taxon>
        <taxon>Colletotrichum orbiculare species complex</taxon>
    </lineage>
</organism>
<dbReference type="Pfam" id="PF23232">
    <property type="entry name" value="AAA_lid_13"/>
    <property type="match status" value="1"/>
</dbReference>
<feature type="region of interest" description="Disordered" evidence="1">
    <location>
        <begin position="1"/>
        <end position="118"/>
    </location>
</feature>
<dbReference type="Pfam" id="PF00004">
    <property type="entry name" value="AAA"/>
    <property type="match status" value="1"/>
</dbReference>
<feature type="compositionally biased region" description="Basic and acidic residues" evidence="1">
    <location>
        <begin position="20"/>
        <end position="30"/>
    </location>
</feature>
<feature type="region of interest" description="Disordered" evidence="1">
    <location>
        <begin position="651"/>
        <end position="676"/>
    </location>
</feature>
<feature type="compositionally biased region" description="Low complexity" evidence="1">
    <location>
        <begin position="101"/>
        <end position="115"/>
    </location>
</feature>
<feature type="compositionally biased region" description="Basic residues" evidence="1">
    <location>
        <begin position="806"/>
        <end position="815"/>
    </location>
</feature>
<gene>
    <name evidence="5" type="ORF">CTRI78_v005334</name>
</gene>
<reference evidence="5 6" key="1">
    <citation type="submission" date="2018-12" db="EMBL/GenBank/DDBJ databases">
        <title>Genome sequence and assembly of Colletotrichum trifolii.</title>
        <authorList>
            <person name="Gan P."/>
            <person name="Shirasu K."/>
        </authorList>
    </citation>
    <scope>NUCLEOTIDE SEQUENCE [LARGE SCALE GENOMIC DNA]</scope>
    <source>
        <strain evidence="5 6">543-2</strain>
    </source>
</reference>
<evidence type="ECO:0000313" key="5">
    <source>
        <dbReference type="EMBL" id="TDZ58523.1"/>
    </source>
</evidence>
<feature type="region of interest" description="Disordered" evidence="1">
    <location>
        <begin position="700"/>
        <end position="815"/>
    </location>
</feature>
<dbReference type="Gene3D" id="3.40.50.300">
    <property type="entry name" value="P-loop containing nucleotide triphosphate hydrolases"/>
    <property type="match status" value="1"/>
</dbReference>
<dbReference type="InterPro" id="IPR054289">
    <property type="entry name" value="DUF7025"/>
</dbReference>
<dbReference type="EMBL" id="RYZW01000043">
    <property type="protein sequence ID" value="TDZ58523.1"/>
    <property type="molecule type" value="Genomic_DNA"/>
</dbReference>
<feature type="compositionally biased region" description="Basic and acidic residues" evidence="1">
    <location>
        <begin position="760"/>
        <end position="774"/>
    </location>
</feature>
<dbReference type="SUPFAM" id="SSF52540">
    <property type="entry name" value="P-loop containing nucleoside triphosphate hydrolases"/>
    <property type="match status" value="1"/>
</dbReference>
<feature type="compositionally biased region" description="Basic and acidic residues" evidence="1">
    <location>
        <begin position="785"/>
        <end position="805"/>
    </location>
</feature>